<feature type="region of interest" description="Disordered" evidence="5">
    <location>
        <begin position="1694"/>
        <end position="1720"/>
    </location>
</feature>
<feature type="coiled-coil region" evidence="4">
    <location>
        <begin position="594"/>
        <end position="661"/>
    </location>
</feature>
<dbReference type="GO" id="GO:0005643">
    <property type="term" value="C:nuclear pore"/>
    <property type="evidence" value="ECO:0007669"/>
    <property type="project" value="TreeGrafter"/>
</dbReference>
<dbReference type="InterPro" id="IPR057974">
    <property type="entry name" value="NUA/TPR/MLP1-2-like_dom"/>
</dbReference>
<dbReference type="OrthoDB" id="343070at2759"/>
<proteinExistence type="predicted"/>
<keyword evidence="2 4" id="KW-0175">Coiled coil</keyword>
<dbReference type="HOGENOM" id="CLU_001250_0_0_1"/>
<evidence type="ECO:0000259" key="7">
    <source>
        <dbReference type="Pfam" id="PF25481"/>
    </source>
</evidence>
<keyword evidence="10" id="KW-1185">Reference proteome</keyword>
<gene>
    <name evidence="9" type="ORF">DRE_06425</name>
</gene>
<dbReference type="Pfam" id="PF25785">
    <property type="entry name" value="TPR"/>
    <property type="match status" value="1"/>
</dbReference>
<dbReference type="GO" id="GO:0017056">
    <property type="term" value="F:structural constituent of nuclear pore"/>
    <property type="evidence" value="ECO:0007669"/>
    <property type="project" value="TreeGrafter"/>
</dbReference>
<feature type="coiled-coil region" evidence="4">
    <location>
        <begin position="1327"/>
        <end position="1567"/>
    </location>
</feature>
<dbReference type="GO" id="GO:0006406">
    <property type="term" value="P:mRNA export from nucleus"/>
    <property type="evidence" value="ECO:0007669"/>
    <property type="project" value="TreeGrafter"/>
</dbReference>
<feature type="region of interest" description="Disordered" evidence="5">
    <location>
        <begin position="1963"/>
        <end position="2037"/>
    </location>
</feature>
<feature type="compositionally biased region" description="Basic and acidic residues" evidence="5">
    <location>
        <begin position="2063"/>
        <end position="2086"/>
    </location>
</feature>
<dbReference type="InterPro" id="IPR012929">
    <property type="entry name" value="Nucleoprot-TPR/MLP1-2_dom"/>
</dbReference>
<evidence type="ECO:0000256" key="3">
    <source>
        <dbReference type="ARBA" id="ARBA00023242"/>
    </source>
</evidence>
<evidence type="ECO:0000256" key="2">
    <source>
        <dbReference type="ARBA" id="ARBA00023054"/>
    </source>
</evidence>
<dbReference type="InterPro" id="IPR057577">
    <property type="entry name" value="Nucleoprot-TPR/MLP1_dom"/>
</dbReference>
<dbReference type="PANTHER" id="PTHR18898:SF2">
    <property type="entry name" value="NUCLEOPROTEIN TPR"/>
    <property type="match status" value="1"/>
</dbReference>
<evidence type="ECO:0000256" key="5">
    <source>
        <dbReference type="SAM" id="MobiDB-lite"/>
    </source>
</evidence>
<feature type="domain" description="Nucleoprotein TPR/MLP1-2" evidence="6">
    <location>
        <begin position="1088"/>
        <end position="1209"/>
    </location>
</feature>
<organism evidence="9 10">
    <name type="scientific">Drechslerella stenobrocha 248</name>
    <dbReference type="NCBI Taxonomy" id="1043628"/>
    <lineage>
        <taxon>Eukaryota</taxon>
        <taxon>Fungi</taxon>
        <taxon>Dikarya</taxon>
        <taxon>Ascomycota</taxon>
        <taxon>Pezizomycotina</taxon>
        <taxon>Orbiliomycetes</taxon>
        <taxon>Orbiliales</taxon>
        <taxon>Orbiliaceae</taxon>
        <taxon>Drechslerella</taxon>
    </lineage>
</organism>
<evidence type="ECO:0000256" key="1">
    <source>
        <dbReference type="ARBA" id="ARBA00004123"/>
    </source>
</evidence>
<feature type="coiled-coil region" evidence="4">
    <location>
        <begin position="235"/>
        <end position="382"/>
    </location>
</feature>
<dbReference type="SUPFAM" id="SSF57997">
    <property type="entry name" value="Tropomyosin"/>
    <property type="match status" value="1"/>
</dbReference>
<feature type="region of interest" description="Disordered" evidence="5">
    <location>
        <begin position="1628"/>
        <end position="1655"/>
    </location>
</feature>
<evidence type="ECO:0000313" key="9">
    <source>
        <dbReference type="EMBL" id="EWC44787.1"/>
    </source>
</evidence>
<protein>
    <submittedName>
        <fullName evidence="9">Uncharacterized protein</fullName>
    </submittedName>
</protein>
<dbReference type="PANTHER" id="PTHR18898">
    <property type="entry name" value="NUCLEOPROTEIN TPR-RELATED"/>
    <property type="match status" value="1"/>
</dbReference>
<evidence type="ECO:0000259" key="6">
    <source>
        <dbReference type="Pfam" id="PF07926"/>
    </source>
</evidence>
<feature type="coiled-coil region" evidence="4">
    <location>
        <begin position="1258"/>
        <end position="1292"/>
    </location>
</feature>
<feature type="region of interest" description="Disordered" evidence="5">
    <location>
        <begin position="1791"/>
        <end position="1865"/>
    </location>
</feature>
<feature type="domain" description="NUA/TPR/MLP1-2-like" evidence="8">
    <location>
        <begin position="510"/>
        <end position="619"/>
    </location>
</feature>
<dbReference type="Pfam" id="PF25481">
    <property type="entry name" value="Nucleoprot-TPR"/>
    <property type="match status" value="1"/>
</dbReference>
<feature type="compositionally biased region" description="Basic and acidic residues" evidence="5">
    <location>
        <begin position="1812"/>
        <end position="1852"/>
    </location>
</feature>
<reference evidence="9 10" key="1">
    <citation type="submission" date="2013-05" db="EMBL/GenBank/DDBJ databases">
        <title>Drechslerella stenobrocha genome reveals carnivorous origination and mechanical trapping mechanism of predatory fungi.</title>
        <authorList>
            <person name="Liu X."/>
            <person name="Zhang W."/>
            <person name="Liu K."/>
        </authorList>
    </citation>
    <scope>NUCLEOTIDE SEQUENCE [LARGE SCALE GENOMIC DNA]</scope>
    <source>
        <strain evidence="9 10">248</strain>
    </source>
</reference>
<feature type="compositionally biased region" description="Basic and acidic residues" evidence="5">
    <location>
        <begin position="691"/>
        <end position="703"/>
    </location>
</feature>
<accession>W7HXE2</accession>
<dbReference type="Proteomes" id="UP000024837">
    <property type="component" value="Unassembled WGS sequence"/>
</dbReference>
<feature type="coiled-coil region" evidence="4">
    <location>
        <begin position="727"/>
        <end position="803"/>
    </location>
</feature>
<feature type="coiled-coil region" evidence="4">
    <location>
        <begin position="832"/>
        <end position="1072"/>
    </location>
</feature>
<feature type="region of interest" description="Disordered" evidence="5">
    <location>
        <begin position="1879"/>
        <end position="1951"/>
    </location>
</feature>
<feature type="region of interest" description="Disordered" evidence="5">
    <location>
        <begin position="2052"/>
        <end position="2086"/>
    </location>
</feature>
<evidence type="ECO:0000259" key="8">
    <source>
        <dbReference type="Pfam" id="PF25785"/>
    </source>
</evidence>
<keyword evidence="3" id="KW-0539">Nucleus</keyword>
<name>W7HXE2_9PEZI</name>
<evidence type="ECO:0000313" key="10">
    <source>
        <dbReference type="Proteomes" id="UP000024837"/>
    </source>
</evidence>
<dbReference type="EMBL" id="KI966434">
    <property type="protein sequence ID" value="EWC44787.1"/>
    <property type="molecule type" value="Genomic_DNA"/>
</dbReference>
<dbReference type="Pfam" id="PF07926">
    <property type="entry name" value="TPR_MLP1_2"/>
    <property type="match status" value="1"/>
</dbReference>
<feature type="domain" description="Nucleoprotein TPR/MPL1" evidence="7">
    <location>
        <begin position="197"/>
        <end position="272"/>
    </location>
</feature>
<feature type="compositionally biased region" description="Polar residues" evidence="5">
    <location>
        <begin position="1640"/>
        <end position="1653"/>
    </location>
</feature>
<dbReference type="Gene3D" id="1.10.287.1490">
    <property type="match status" value="1"/>
</dbReference>
<evidence type="ECO:0000256" key="4">
    <source>
        <dbReference type="SAM" id="Coils"/>
    </source>
</evidence>
<feature type="region of interest" description="Disordered" evidence="5">
    <location>
        <begin position="673"/>
        <end position="703"/>
    </location>
</feature>
<feature type="coiled-coil region" evidence="4">
    <location>
        <begin position="440"/>
        <end position="544"/>
    </location>
</feature>
<feature type="compositionally biased region" description="Basic and acidic residues" evidence="5">
    <location>
        <begin position="1628"/>
        <end position="1639"/>
    </location>
</feature>
<sequence length="2086" mass="234183">MEVDDTPPLQPPQPPAAFDVPKISAFLEIPQVAIESLASNSETAIATVLEALTAKARLHDELKADKIRLEVELEQNARTAKARVNSMKGRMETAQAETQDLRKQVAEAESRRVALEADLATLRNSTSSSDDETRTLKSRITTLEAEKRETLEALTRKSTEVDEVEAEYNRQQTKFLELRREVNVLEAKAQQAESGQSGAKFREQTIKQELEIVKKNSEWLEGELTAKQAEFSKYRKEKGAQINGLERGLEEAQSKAHMAEQKAISLTKRYEEVCHKVEEYQHRIKSLSEDLASREDDFRTEISNAKRLAELWENSTKSAKERIRQLENLRDQQQTQSAEDIGRVQALNEALREEQGVLHKKIEELEVQIERLEADLGLYASGAVQPIMHSPAASRRGRGGPMTPMRGAGTPERQLVSPAAHAIVMSQKSGKSLTEVYTDYAAVKRELEAANTRNMKLQESFDELIRELEDKGPEFENQKAELDRAAEEIVILSELLQEANDNNEQGAKEVKASKKQLKDSAKEVETLKQQLRDSGAQIQFLLAEVQHLGQGMGSMSAADQARFKKMALQGISMGLPQTDTDRVISERLVVFANIKELQEQNSELLRAARAVGKQLEDHEEQMRLDAEGEKTRELQEMQQMLEGMRDEIRNLEKRAETFVRERDMFRRMLQHRNQLPAEMQVDDEQNPMRQSTREAEQDSGDKQDYGQLLRELQQSFDQYKMEAGTDQKTLREQAVTLQNEKNELQISLTRLNGQLELATARYEMLNGNLTMMTSENRELLKRNQELSDLHAKLDLRSQQVEQEWVENRSILESVKNDNVKLKAEKDLWKNIEERLSRDNENLLSERAQLKSTVNSLQAMQTEKEQLEIEAKRRLTTQLSRLENELESTRKRLTEEVEETKKLQLRRDTEAREAQRKIDETNVALASAREGMVAAKTTQDHLQSRVDELQISLKAAEEKIGVLQPQATRGSDEEVLSREQDLQIEISELTRNLELVKADLESARVDVERYKEISQSSEDALQSLSDSHEAYVQDTEQQLEQKNAKIEDLGQRMAEITSELQSSNEELSRLRQEQAEGVRLKEEQFRLQETETAALREEVKSQMMASKHHQDDLKRQAQIAQEAQQSYEQELMKHAQAADALQKIRAEYTTIKMQVHSFKTEAETARSMLESSTVGWETQKETYEKELKEVRSRCEDLMKQNKLVHDQFEVVSQQIVSLQKDRERAIGELETVNSDKSDEELREVITYLRREKEIVDVQLELQTQEAKRIKVQLDHTRKQLDEVRVTLSEERAKESESMRLAAQNEEIKQKMGELTVIRESNVTLRAERDKFASATDQLRKEIAELNAKMEPLEEKITMLEGDVEVKDGQMKLLQEDNERWKARTNQILQKYDRIDPAELEALKDELKSMQEKLGDAEGKLATAEQQLEAKDAEIEAKSAELADSTQKETARWRSRLDKLVNETKEKLAARRKEIETQKTEINELKQSLEQAQAAASASANSEDTINQMRAALEAEKAALDQTFQAQQAEQAAHVQQLTQSLAEGTAMLEEARAHVVNLEAQLAAVRSEQGPTEASALSSEQIEAEVERRLAEKIPEIEARAAATANQEQAASAPVDEAVVEQRLAEEKQKFEDEKKRLRESYTTSARNHVQKMTASKDKELADLKAASEKEVAELQATNNQLSSQVAELQASVEAAKVEGGSTDQASAMAPSGEPSEVEAQLRTELKAAQDKVVVLEQEQAAKSEGLEKQLEAAKASLKRHEESMKAIIKKNVEARFAQHKDKLEKEYAEKLEAAKSEIPDQPPAAPDATSEPNKEYIDTLKEKHTAELEAKEKELTEKIESARESGRKEMQMRTRVQVSMLEKKNKDLTERVKTLEGGAAPVFGQPAPQQVASAFGGQPQSLPPAPQVQAQQLAPRSGIPQPGIPVPNTGAGPAGVRNIRGGVQSSIPRGGGGAIRGAFAASRGGMQHAQAGTPPPQGMQPVFGATPGGQQPQSQLPRGGAAGRGAFGHRLSRGGAVGGVVAQPHQAPAPVPTGIPVPGQAAANQLLNALNAQARAFTPGDGNNKRTREEGEVADDDPTKRQKSEE</sequence>
<dbReference type="GO" id="GO:0006606">
    <property type="term" value="P:protein import into nucleus"/>
    <property type="evidence" value="ECO:0007669"/>
    <property type="project" value="InterPro"/>
</dbReference>
<feature type="coiled-coil region" evidence="4">
    <location>
        <begin position="59"/>
        <end position="195"/>
    </location>
</feature>
<comment type="subcellular location">
    <subcellularLocation>
        <location evidence="1">Nucleus</location>
    </subcellularLocation>
</comment>